<accession>K0S0L0</accession>
<protein>
    <submittedName>
        <fullName evidence="1">Uncharacterized protein</fullName>
    </submittedName>
</protein>
<comment type="caution">
    <text evidence="1">The sequence shown here is derived from an EMBL/GenBank/DDBJ whole genome shotgun (WGS) entry which is preliminary data.</text>
</comment>
<evidence type="ECO:0000313" key="1">
    <source>
        <dbReference type="EMBL" id="EJK59603.1"/>
    </source>
</evidence>
<keyword evidence="2" id="KW-1185">Reference proteome</keyword>
<dbReference type="AlphaFoldDB" id="K0S0L0"/>
<dbReference type="EMBL" id="AGNL01022645">
    <property type="protein sequence ID" value="EJK59603.1"/>
    <property type="molecule type" value="Genomic_DNA"/>
</dbReference>
<proteinExistence type="predicted"/>
<sequence>MKMTLCQTAPLSRGLIAQQFGRFLRDYDYENCIPGCTYVRYGPSAASALPARALLISVLRQDRREGAEGLRVVGRYCTDGAEVEEEKTNRIKIAGGPETHCGDRTEYGDKD</sequence>
<gene>
    <name evidence="1" type="ORF">THAOC_20145</name>
</gene>
<reference evidence="1 2" key="1">
    <citation type="journal article" date="2012" name="Genome Biol.">
        <title>Genome and low-iron response of an oceanic diatom adapted to chronic iron limitation.</title>
        <authorList>
            <person name="Lommer M."/>
            <person name="Specht M."/>
            <person name="Roy A.S."/>
            <person name="Kraemer L."/>
            <person name="Andreson R."/>
            <person name="Gutowska M.A."/>
            <person name="Wolf J."/>
            <person name="Bergner S.V."/>
            <person name="Schilhabel M.B."/>
            <person name="Klostermeier U.C."/>
            <person name="Beiko R.G."/>
            <person name="Rosenstiel P."/>
            <person name="Hippler M."/>
            <person name="Laroche J."/>
        </authorList>
    </citation>
    <scope>NUCLEOTIDE SEQUENCE [LARGE SCALE GENOMIC DNA]</scope>
    <source>
        <strain evidence="1 2">CCMP1005</strain>
    </source>
</reference>
<organism evidence="1 2">
    <name type="scientific">Thalassiosira oceanica</name>
    <name type="common">Marine diatom</name>
    <dbReference type="NCBI Taxonomy" id="159749"/>
    <lineage>
        <taxon>Eukaryota</taxon>
        <taxon>Sar</taxon>
        <taxon>Stramenopiles</taxon>
        <taxon>Ochrophyta</taxon>
        <taxon>Bacillariophyta</taxon>
        <taxon>Coscinodiscophyceae</taxon>
        <taxon>Thalassiosirophycidae</taxon>
        <taxon>Thalassiosirales</taxon>
        <taxon>Thalassiosiraceae</taxon>
        <taxon>Thalassiosira</taxon>
    </lineage>
</organism>
<dbReference type="Proteomes" id="UP000266841">
    <property type="component" value="Unassembled WGS sequence"/>
</dbReference>
<name>K0S0L0_THAOC</name>
<evidence type="ECO:0000313" key="2">
    <source>
        <dbReference type="Proteomes" id="UP000266841"/>
    </source>
</evidence>